<proteinExistence type="predicted"/>
<keyword evidence="1" id="KW-1133">Transmembrane helix</keyword>
<feature type="transmembrane region" description="Helical" evidence="1">
    <location>
        <begin position="287"/>
        <end position="307"/>
    </location>
</feature>
<gene>
    <name evidence="2" type="ORF">DV20_02650</name>
</gene>
<dbReference type="Proteomes" id="UP000027345">
    <property type="component" value="Unassembled WGS sequence"/>
</dbReference>
<dbReference type="eggNOG" id="COG1511">
    <property type="taxonomic scope" value="Bacteria"/>
</dbReference>
<evidence type="ECO:0000313" key="2">
    <source>
        <dbReference type="EMBL" id="KDN23760.1"/>
    </source>
</evidence>
<dbReference type="STRING" id="287986.DV20_02650"/>
<dbReference type="EMBL" id="JMQI01000004">
    <property type="protein sequence ID" value="KDN23760.1"/>
    <property type="molecule type" value="Genomic_DNA"/>
</dbReference>
<protein>
    <submittedName>
        <fullName evidence="2">Uncharacterized protein</fullName>
    </submittedName>
</protein>
<comment type="caution">
    <text evidence="2">The sequence shown here is derived from an EMBL/GenBank/DDBJ whole genome shotgun (WGS) entry which is preliminary data.</text>
</comment>
<organism evidence="2 3">
    <name type="scientific">Amycolatopsis rifamycinica</name>
    <dbReference type="NCBI Taxonomy" id="287986"/>
    <lineage>
        <taxon>Bacteria</taxon>
        <taxon>Bacillati</taxon>
        <taxon>Actinomycetota</taxon>
        <taxon>Actinomycetes</taxon>
        <taxon>Pseudonocardiales</taxon>
        <taxon>Pseudonocardiaceae</taxon>
        <taxon>Amycolatopsis</taxon>
    </lineage>
</organism>
<feature type="transmembrane region" description="Helical" evidence="1">
    <location>
        <begin position="201"/>
        <end position="219"/>
    </location>
</feature>
<feature type="transmembrane region" description="Helical" evidence="1">
    <location>
        <begin position="174"/>
        <end position="195"/>
    </location>
</feature>
<feature type="transmembrane region" description="Helical" evidence="1">
    <location>
        <begin position="133"/>
        <end position="153"/>
    </location>
</feature>
<keyword evidence="1" id="KW-0472">Membrane</keyword>
<accession>A0A066U9K4</accession>
<evidence type="ECO:0000313" key="3">
    <source>
        <dbReference type="Proteomes" id="UP000027345"/>
    </source>
</evidence>
<evidence type="ECO:0000256" key="1">
    <source>
        <dbReference type="SAM" id="Phobius"/>
    </source>
</evidence>
<dbReference type="RefSeq" id="WP_043776117.1">
    <property type="nucleotide sequence ID" value="NZ_JMQI01000004.1"/>
</dbReference>
<sequence length="330" mass="32983">MTRPTGALALVAALAGALVAVVLGFLTFGAQATVAPDGVPVAVAAPPEIAQRVAAHGGGQLAWTVATPAEARRLLEDKKVYGVLELAPGPAATVVTSGAVNPAGTQVAQQALTGAATALAGAPKQEVLHPVSLAGRVAPLAASALAWIGALVAGPALTQLAKRTGRSLGAGARFLQITGAGVLVTAVVAGFFALWDAALPLTADVLGFVFLAATAFAAVQAGLLRLLGLRAMAVLAPLYLVAPAVAGQVPELLNPAYRALLWSWTPFRFAAEGLRSLLQGVPDAPDVTTALGVLGALLAAGLLVALWPARSARQEAEAHLADGVVEVGVH</sequence>
<feature type="transmembrane region" description="Helical" evidence="1">
    <location>
        <begin position="226"/>
        <end position="246"/>
    </location>
</feature>
<keyword evidence="3" id="KW-1185">Reference proteome</keyword>
<dbReference type="AlphaFoldDB" id="A0A066U9K4"/>
<name>A0A066U9K4_9PSEU</name>
<keyword evidence="1" id="KW-0812">Transmembrane</keyword>
<reference evidence="2 3" key="1">
    <citation type="submission" date="2014-05" db="EMBL/GenBank/DDBJ databases">
        <title>Draft genome sequence of Amycolatopsis rifamycinica DSM 46095.</title>
        <authorList>
            <person name="Lal R."/>
            <person name="Saxena A."/>
            <person name="Kumari R."/>
            <person name="Mukherjee U."/>
            <person name="Singh P."/>
            <person name="Sangwan N."/>
            <person name="Mahato N.K."/>
        </authorList>
    </citation>
    <scope>NUCLEOTIDE SEQUENCE [LARGE SCALE GENOMIC DNA]</scope>
    <source>
        <strain evidence="2 3">DSM 46095</strain>
    </source>
</reference>